<keyword evidence="1" id="KW-0614">Plasmid</keyword>
<sequence length="47" mass="5406">MERFFRSLKHEWMPSMDYEARKKRSVELSVISQAITAASDATDITGD</sequence>
<dbReference type="EMBL" id="KT351733">
    <property type="protein sequence ID" value="ALG88421.1"/>
    <property type="molecule type" value="Genomic_DNA"/>
</dbReference>
<geneLocation type="plasmid" evidence="1">
    <name>Drgb2</name>
</geneLocation>
<evidence type="ECO:0000313" key="1">
    <source>
        <dbReference type="EMBL" id="ALG88421.1"/>
    </source>
</evidence>
<reference evidence="1" key="1">
    <citation type="journal article" date="2015" name="Environ. Microbiol.">
        <title>Plasmids from the gut microbiome of cabbage root fly larvae encode SaxA that catalyses the conversion of the plant toxin 2-phenylethyl isothiocyanate.</title>
        <authorList>
            <person name="Welte C.U."/>
            <person name="de Graaf R.M."/>
            <person name="van den Bosch T.J."/>
            <person name="Op den Camp H.J."/>
            <person name="van Dam N.M."/>
            <person name="Jetten M.S."/>
        </authorList>
    </citation>
    <scope>NUCLEOTIDE SEQUENCE</scope>
    <source>
        <plasmid evidence="1">Drgb2</plasmid>
    </source>
</reference>
<accession>A0A0N9NKV7</accession>
<organism evidence="1">
    <name type="scientific">Pectobacterium carotovorum</name>
    <name type="common">Erwinia carotovora</name>
    <dbReference type="NCBI Taxonomy" id="554"/>
    <lineage>
        <taxon>Bacteria</taxon>
        <taxon>Pseudomonadati</taxon>
        <taxon>Pseudomonadota</taxon>
        <taxon>Gammaproteobacteria</taxon>
        <taxon>Enterobacterales</taxon>
        <taxon>Pectobacteriaceae</taxon>
        <taxon>Pectobacterium</taxon>
    </lineage>
</organism>
<protein>
    <submittedName>
        <fullName evidence="1">Uncharacterized protein</fullName>
    </submittedName>
</protein>
<proteinExistence type="predicted"/>
<dbReference type="AlphaFoldDB" id="A0A0N9NKV7"/>
<reference evidence="1" key="2">
    <citation type="submission" date="2015-07" db="EMBL/GenBank/DDBJ databases">
        <authorList>
            <person name="Welte C."/>
            <person name="de Graaf R."/>
            <person name="van den Bosch T.J.M."/>
            <person name="Op den Camp H."/>
            <person name="van Dam N."/>
            <person name="Jetten M."/>
        </authorList>
    </citation>
    <scope>NUCLEOTIDE SEQUENCE</scope>
    <source>
        <plasmid evidence="1">Drgb2</plasmid>
    </source>
</reference>
<name>A0A0N9NKV7_PECCA</name>